<evidence type="ECO:0000313" key="2">
    <source>
        <dbReference type="EMBL" id="MBB3142229.1"/>
    </source>
</evidence>
<dbReference type="EMBL" id="JACHXM010000018">
    <property type="protein sequence ID" value="MBB3142229.1"/>
    <property type="molecule type" value="Genomic_DNA"/>
</dbReference>
<gene>
    <name evidence="2" type="ORF">FHR96_003116</name>
</gene>
<dbReference type="AlphaFoldDB" id="A0A7W5BZY8"/>
<dbReference type="RefSeq" id="WP_183388598.1">
    <property type="nucleotide sequence ID" value="NZ_JACHXM010000018.1"/>
</dbReference>
<name>A0A7W5BZY8_9GAMM</name>
<proteinExistence type="predicted"/>
<organism evidence="2 3">
    <name type="scientific">Halomonas organivorans</name>
    <dbReference type="NCBI Taxonomy" id="257772"/>
    <lineage>
        <taxon>Bacteria</taxon>
        <taxon>Pseudomonadati</taxon>
        <taxon>Pseudomonadota</taxon>
        <taxon>Gammaproteobacteria</taxon>
        <taxon>Oceanospirillales</taxon>
        <taxon>Halomonadaceae</taxon>
        <taxon>Halomonas</taxon>
    </lineage>
</organism>
<sequence length="138" mass="16124">MRTWKEWTTRQHAILDRDYPDGVPLDEIAQHTGHSIYAVKTRAAERGLVHPNRSSQACIARFERQHGKPLARIALWYRERRLPRTALAHDIGIEIKALRTAMGDELWQSWPRMTIGRIDAAKKRRKASNRQHEKRKSA</sequence>
<feature type="region of interest" description="Disordered" evidence="1">
    <location>
        <begin position="119"/>
        <end position="138"/>
    </location>
</feature>
<evidence type="ECO:0000256" key="1">
    <source>
        <dbReference type="SAM" id="MobiDB-lite"/>
    </source>
</evidence>
<evidence type="ECO:0000313" key="3">
    <source>
        <dbReference type="Proteomes" id="UP000525987"/>
    </source>
</evidence>
<reference evidence="2 3" key="1">
    <citation type="submission" date="2020-08" db="EMBL/GenBank/DDBJ databases">
        <title>Genomic Encyclopedia of Type Strains, Phase III (KMG-III): the genomes of soil and plant-associated and newly described type strains.</title>
        <authorList>
            <person name="Whitman W."/>
        </authorList>
    </citation>
    <scope>NUCLEOTIDE SEQUENCE [LARGE SCALE GENOMIC DNA]</scope>
    <source>
        <strain evidence="2 3">CECT 5995</strain>
    </source>
</reference>
<accession>A0A7W5BZY8</accession>
<protein>
    <submittedName>
        <fullName evidence="2">Uncharacterized protein</fullName>
    </submittedName>
</protein>
<keyword evidence="3" id="KW-1185">Reference proteome</keyword>
<dbReference type="Proteomes" id="UP000525987">
    <property type="component" value="Unassembled WGS sequence"/>
</dbReference>
<feature type="compositionally biased region" description="Basic residues" evidence="1">
    <location>
        <begin position="122"/>
        <end position="138"/>
    </location>
</feature>
<comment type="caution">
    <text evidence="2">The sequence shown here is derived from an EMBL/GenBank/DDBJ whole genome shotgun (WGS) entry which is preliminary data.</text>
</comment>